<feature type="compositionally biased region" description="Low complexity" evidence="1">
    <location>
        <begin position="83"/>
        <end position="103"/>
    </location>
</feature>
<keyword evidence="3" id="KW-1185">Reference proteome</keyword>
<evidence type="ECO:0000313" key="2">
    <source>
        <dbReference type="EMBL" id="MYN28217.1"/>
    </source>
</evidence>
<dbReference type="Pfam" id="PF14282">
    <property type="entry name" value="FlxA"/>
    <property type="match status" value="1"/>
</dbReference>
<feature type="compositionally biased region" description="Polar residues" evidence="1">
    <location>
        <begin position="71"/>
        <end position="81"/>
    </location>
</feature>
<dbReference type="Proteomes" id="UP000642144">
    <property type="component" value="Unassembled WGS sequence"/>
</dbReference>
<dbReference type="EMBL" id="WWCT01000014">
    <property type="protein sequence ID" value="MYN28217.1"/>
    <property type="molecule type" value="Genomic_DNA"/>
</dbReference>
<dbReference type="InterPro" id="IPR025577">
    <property type="entry name" value="FlxA"/>
</dbReference>
<organism evidence="2 3">
    <name type="scientific">Duganella levis</name>
    <dbReference type="NCBI Taxonomy" id="2692169"/>
    <lineage>
        <taxon>Bacteria</taxon>
        <taxon>Pseudomonadati</taxon>
        <taxon>Pseudomonadota</taxon>
        <taxon>Betaproteobacteria</taxon>
        <taxon>Burkholderiales</taxon>
        <taxon>Oxalobacteraceae</taxon>
        <taxon>Telluria group</taxon>
        <taxon>Duganella</taxon>
    </lineage>
</organism>
<proteinExistence type="predicted"/>
<reference evidence="2 3" key="1">
    <citation type="submission" date="2019-12" db="EMBL/GenBank/DDBJ databases">
        <title>Novel species isolated from a subtropical stream in China.</title>
        <authorList>
            <person name="Lu H."/>
        </authorList>
    </citation>
    <scope>NUCLEOTIDE SEQUENCE [LARGE SCALE GENOMIC DNA]</scope>
    <source>
        <strain evidence="2 3">CY42W</strain>
    </source>
</reference>
<protein>
    <recommendedName>
        <fullName evidence="4">FlxA-like protein</fullName>
    </recommendedName>
</protein>
<gene>
    <name evidence="2" type="ORF">GTP69_17545</name>
</gene>
<feature type="region of interest" description="Disordered" evidence="1">
    <location>
        <begin position="71"/>
        <end position="113"/>
    </location>
</feature>
<evidence type="ECO:0008006" key="4">
    <source>
        <dbReference type="Google" id="ProtNLM"/>
    </source>
</evidence>
<accession>A0ABW9W2I6</accession>
<comment type="caution">
    <text evidence="2">The sequence shown here is derived from an EMBL/GenBank/DDBJ whole genome shotgun (WGS) entry which is preliminary data.</text>
</comment>
<dbReference type="RefSeq" id="WP_161056067.1">
    <property type="nucleotide sequence ID" value="NZ_WWCT01000014.1"/>
</dbReference>
<evidence type="ECO:0000313" key="3">
    <source>
        <dbReference type="Proteomes" id="UP000642144"/>
    </source>
</evidence>
<evidence type="ECO:0000256" key="1">
    <source>
        <dbReference type="SAM" id="MobiDB-lite"/>
    </source>
</evidence>
<sequence>MSSSLTVAASATASAASTAYGGGAPSATSLQAQLERFQKQLSDCVNCASAKTPQGKSDIQAISARISQIEQRIAQAQNRPDNQAAPQPASQATAPAAASSPTTGYGSLIDVFA</sequence>
<name>A0ABW9W2I6_9BURK</name>